<feature type="compositionally biased region" description="Basic and acidic residues" evidence="1">
    <location>
        <begin position="16"/>
        <end position="27"/>
    </location>
</feature>
<sequence length="84" mass="9197">MGSLAEPRRQGGRQWLDPRPDEVEPRLPRAVRPEPVVCSLLPERSGDEIRFDIRPAENGCSLHWTLPTPGELPEPAVCGAGSTS</sequence>
<accession>A0ABQ4FAB6</accession>
<protein>
    <submittedName>
        <fullName evidence="2">Uncharacterized protein</fullName>
    </submittedName>
</protein>
<gene>
    <name evidence="2" type="ORF">Mam01_19110</name>
</gene>
<reference evidence="2 3" key="1">
    <citation type="submission" date="2021-01" db="EMBL/GenBank/DDBJ databases">
        <title>Whole genome shotgun sequence of Microbispora amethystogenes NBRC 101907.</title>
        <authorList>
            <person name="Komaki H."/>
            <person name="Tamura T."/>
        </authorList>
    </citation>
    <scope>NUCLEOTIDE SEQUENCE [LARGE SCALE GENOMIC DNA]</scope>
    <source>
        <strain evidence="2 3">NBRC 101907</strain>
    </source>
</reference>
<proteinExistence type="predicted"/>
<dbReference type="EMBL" id="BOOB01000013">
    <property type="protein sequence ID" value="GIH31747.1"/>
    <property type="molecule type" value="Genomic_DNA"/>
</dbReference>
<organism evidence="2 3">
    <name type="scientific">Microbispora amethystogenes</name>
    <dbReference type="NCBI Taxonomy" id="1427754"/>
    <lineage>
        <taxon>Bacteria</taxon>
        <taxon>Bacillati</taxon>
        <taxon>Actinomycetota</taxon>
        <taxon>Actinomycetes</taxon>
        <taxon>Streptosporangiales</taxon>
        <taxon>Streptosporangiaceae</taxon>
        <taxon>Microbispora</taxon>
    </lineage>
</organism>
<evidence type="ECO:0000313" key="2">
    <source>
        <dbReference type="EMBL" id="GIH31747.1"/>
    </source>
</evidence>
<evidence type="ECO:0000313" key="3">
    <source>
        <dbReference type="Proteomes" id="UP000651728"/>
    </source>
</evidence>
<name>A0ABQ4FAB6_9ACTN</name>
<feature type="region of interest" description="Disordered" evidence="1">
    <location>
        <begin position="1"/>
        <end position="28"/>
    </location>
</feature>
<evidence type="ECO:0000256" key="1">
    <source>
        <dbReference type="SAM" id="MobiDB-lite"/>
    </source>
</evidence>
<dbReference type="Proteomes" id="UP000651728">
    <property type="component" value="Unassembled WGS sequence"/>
</dbReference>
<keyword evidence="3" id="KW-1185">Reference proteome</keyword>
<comment type="caution">
    <text evidence="2">The sequence shown here is derived from an EMBL/GenBank/DDBJ whole genome shotgun (WGS) entry which is preliminary data.</text>
</comment>